<dbReference type="GO" id="GO:0008270">
    <property type="term" value="F:zinc ion binding"/>
    <property type="evidence" value="ECO:0007669"/>
    <property type="project" value="UniProtKB-KW"/>
</dbReference>
<dbReference type="KEGG" id="api:115034760"/>
<dbReference type="RefSeq" id="XP_029348046.1">
    <property type="nucleotide sequence ID" value="XM_029492186.1"/>
</dbReference>
<evidence type="ECO:0000256" key="3">
    <source>
        <dbReference type="ARBA" id="ARBA00022833"/>
    </source>
</evidence>
<dbReference type="EnsemblMetazoa" id="XM_029492186.1">
    <property type="protein sequence ID" value="XP_029348046.1"/>
    <property type="gene ID" value="LOC115034760"/>
</dbReference>
<dbReference type="OMA" id="AVCADHF"/>
<dbReference type="AlphaFoldDB" id="A0A8R2JWJ2"/>
<keyword evidence="3" id="KW-0862">Zinc</keyword>
<evidence type="ECO:0000256" key="1">
    <source>
        <dbReference type="ARBA" id="ARBA00022723"/>
    </source>
</evidence>
<dbReference type="GeneID" id="115034760"/>
<keyword evidence="4 5" id="KW-0238">DNA-binding</keyword>
<organism evidence="7 8">
    <name type="scientific">Acyrthosiphon pisum</name>
    <name type="common">Pea aphid</name>
    <dbReference type="NCBI Taxonomy" id="7029"/>
    <lineage>
        <taxon>Eukaryota</taxon>
        <taxon>Metazoa</taxon>
        <taxon>Ecdysozoa</taxon>
        <taxon>Arthropoda</taxon>
        <taxon>Hexapoda</taxon>
        <taxon>Insecta</taxon>
        <taxon>Pterygota</taxon>
        <taxon>Neoptera</taxon>
        <taxon>Paraneoptera</taxon>
        <taxon>Hemiptera</taxon>
        <taxon>Sternorrhyncha</taxon>
        <taxon>Aphidomorpha</taxon>
        <taxon>Aphidoidea</taxon>
        <taxon>Aphididae</taxon>
        <taxon>Macrosiphini</taxon>
        <taxon>Acyrthosiphon</taxon>
    </lineage>
</organism>
<dbReference type="Pfam" id="PF05485">
    <property type="entry name" value="THAP"/>
    <property type="match status" value="1"/>
</dbReference>
<evidence type="ECO:0000313" key="8">
    <source>
        <dbReference type="Proteomes" id="UP000007819"/>
    </source>
</evidence>
<dbReference type="PROSITE" id="PS50950">
    <property type="entry name" value="ZF_THAP"/>
    <property type="match status" value="1"/>
</dbReference>
<keyword evidence="2 5" id="KW-0863">Zinc-finger</keyword>
<dbReference type="SUPFAM" id="SSF57716">
    <property type="entry name" value="Glucocorticoid receptor-like (DNA-binding domain)"/>
    <property type="match status" value="1"/>
</dbReference>
<name>A0A8R2JWJ2_ACYPI</name>
<keyword evidence="1" id="KW-0479">Metal-binding</keyword>
<evidence type="ECO:0000259" key="6">
    <source>
        <dbReference type="PROSITE" id="PS50950"/>
    </source>
</evidence>
<evidence type="ECO:0000313" key="7">
    <source>
        <dbReference type="EnsemblMetazoa" id="XP_029348046.1"/>
    </source>
</evidence>
<evidence type="ECO:0000256" key="5">
    <source>
        <dbReference type="PROSITE-ProRule" id="PRU00309"/>
    </source>
</evidence>
<proteinExistence type="predicted"/>
<accession>A0A8R2JWJ2</accession>
<dbReference type="OrthoDB" id="8123506at2759"/>
<evidence type="ECO:0000256" key="4">
    <source>
        <dbReference type="ARBA" id="ARBA00023125"/>
    </source>
</evidence>
<protein>
    <recommendedName>
        <fullName evidence="6">THAP-type domain-containing protein</fullName>
    </recommendedName>
</protein>
<evidence type="ECO:0000256" key="2">
    <source>
        <dbReference type="ARBA" id="ARBA00022771"/>
    </source>
</evidence>
<reference evidence="8" key="1">
    <citation type="submission" date="2010-06" db="EMBL/GenBank/DDBJ databases">
        <authorList>
            <person name="Jiang H."/>
            <person name="Abraham K."/>
            <person name="Ali S."/>
            <person name="Alsbrooks S.L."/>
            <person name="Anim B.N."/>
            <person name="Anosike U.S."/>
            <person name="Attaway T."/>
            <person name="Bandaranaike D.P."/>
            <person name="Battles P.K."/>
            <person name="Bell S.N."/>
            <person name="Bell A.V."/>
            <person name="Beltran B."/>
            <person name="Bickham C."/>
            <person name="Bustamante Y."/>
            <person name="Caleb T."/>
            <person name="Canada A."/>
            <person name="Cardenas V."/>
            <person name="Carter K."/>
            <person name="Chacko J."/>
            <person name="Chandrabose M.N."/>
            <person name="Chavez D."/>
            <person name="Chavez A."/>
            <person name="Chen L."/>
            <person name="Chu H.-S."/>
            <person name="Claassen K.J."/>
            <person name="Cockrell R."/>
            <person name="Collins M."/>
            <person name="Cooper J.A."/>
            <person name="Cree A."/>
            <person name="Curry S.M."/>
            <person name="Da Y."/>
            <person name="Dao M.D."/>
            <person name="Das B."/>
            <person name="Davila M.-L."/>
            <person name="Davy-Carroll L."/>
            <person name="Denson S."/>
            <person name="Dinh H."/>
            <person name="Ebong V.E."/>
            <person name="Edwards J.R."/>
            <person name="Egan A."/>
            <person name="El-Daye J."/>
            <person name="Escobedo L."/>
            <person name="Fernandez S."/>
            <person name="Fernando P.R."/>
            <person name="Flagg N."/>
            <person name="Forbes L.D."/>
            <person name="Fowler R.G."/>
            <person name="Fu Q."/>
            <person name="Gabisi R.A."/>
            <person name="Ganer J."/>
            <person name="Garbino Pronczuk A."/>
            <person name="Garcia R.M."/>
            <person name="Garner T."/>
            <person name="Garrett T.E."/>
            <person name="Gonzalez D.A."/>
            <person name="Hamid H."/>
            <person name="Hawkins E.S."/>
            <person name="Hirani K."/>
            <person name="Hogues M.E."/>
            <person name="Hollins B."/>
            <person name="Hsiao C.-H."/>
            <person name="Jabil R."/>
            <person name="James M.L."/>
            <person name="Jhangiani S.N."/>
            <person name="Johnson B."/>
            <person name="Johnson Q."/>
            <person name="Joshi V."/>
            <person name="Kalu J.B."/>
            <person name="Kam C."/>
            <person name="Kashfia A."/>
            <person name="Keebler J."/>
            <person name="Kisamo H."/>
            <person name="Kovar C.L."/>
            <person name="Lago L.A."/>
            <person name="Lai C.-Y."/>
            <person name="Laidlaw J."/>
            <person name="Lara F."/>
            <person name="Le T.-K."/>
            <person name="Lee S.L."/>
            <person name="Legall F.H."/>
            <person name="Lemon S.J."/>
            <person name="Lewis L.R."/>
            <person name="Li B."/>
            <person name="Liu Y."/>
            <person name="Liu Y.-S."/>
            <person name="Lopez J."/>
            <person name="Lozado R.J."/>
            <person name="Lu J."/>
            <person name="Madu R.C."/>
            <person name="Maheshwari M."/>
            <person name="Maheshwari R."/>
            <person name="Malloy K."/>
            <person name="Martinez E."/>
            <person name="Mathew T."/>
            <person name="Mercado I.C."/>
            <person name="Mercado C."/>
            <person name="Meyer B."/>
            <person name="Montgomery K."/>
            <person name="Morgan M.B."/>
            <person name="Munidasa M."/>
            <person name="Nazareth L.V."/>
            <person name="Nelson J."/>
            <person name="Ng B.M."/>
            <person name="Nguyen N.B."/>
            <person name="Nguyen P.Q."/>
            <person name="Nguyen T."/>
            <person name="Obregon M."/>
            <person name="Okwuonu G.O."/>
            <person name="Onwere C.G."/>
            <person name="Orozco G."/>
            <person name="Parra A."/>
            <person name="Patel S."/>
            <person name="Patil S."/>
            <person name="Perez A."/>
            <person name="Perez Y."/>
            <person name="Pham C."/>
            <person name="Primus E.L."/>
            <person name="Pu L.-L."/>
            <person name="Puazo M."/>
            <person name="Qin X."/>
            <person name="Quiroz J.B."/>
            <person name="Reese J."/>
            <person name="Richards S."/>
            <person name="Rives C.M."/>
            <person name="Robberts R."/>
            <person name="Ruiz S.J."/>
            <person name="Ruiz M.J."/>
            <person name="Santibanez J."/>
            <person name="Schneider B.W."/>
            <person name="Sisson I."/>
            <person name="Smith M."/>
            <person name="Sodergren E."/>
            <person name="Song X.-Z."/>
            <person name="Song B.B."/>
            <person name="Summersgill H."/>
            <person name="Thelus R."/>
            <person name="Thornton R.D."/>
            <person name="Trejos Z.Y."/>
            <person name="Usmani K."/>
            <person name="Vattathil S."/>
            <person name="Villasana D."/>
            <person name="Walker D.L."/>
            <person name="Wang S."/>
            <person name="Wang K."/>
            <person name="White C.S."/>
            <person name="Williams A.C."/>
            <person name="Williamson J."/>
            <person name="Wilson K."/>
            <person name="Woghiren I.O."/>
            <person name="Woodworth J.R."/>
            <person name="Worley K.C."/>
            <person name="Wright R.A."/>
            <person name="Wu W."/>
            <person name="Young L."/>
            <person name="Zhang L."/>
            <person name="Zhang J."/>
            <person name="Zhu Y."/>
            <person name="Muzny D.M."/>
            <person name="Weinstock G."/>
            <person name="Gibbs R.A."/>
        </authorList>
    </citation>
    <scope>NUCLEOTIDE SEQUENCE [LARGE SCALE GENOMIC DNA]</scope>
    <source>
        <strain evidence="8">LSR1</strain>
    </source>
</reference>
<dbReference type="GO" id="GO:0003677">
    <property type="term" value="F:DNA binding"/>
    <property type="evidence" value="ECO:0007669"/>
    <property type="project" value="UniProtKB-UniRule"/>
</dbReference>
<feature type="domain" description="THAP-type" evidence="6">
    <location>
        <begin position="10"/>
        <end position="74"/>
    </location>
</feature>
<sequence>MATDKFKKSVYKYCFVPLCKNTSVSTPDKIFLNVPESKNLRRNWLKAARRDNKDVSDKSHLSCCEDHFDVRTNM</sequence>
<dbReference type="Proteomes" id="UP000007819">
    <property type="component" value="Unassembled WGS sequence"/>
</dbReference>
<keyword evidence="8" id="KW-1185">Reference proteome</keyword>
<dbReference type="InterPro" id="IPR006612">
    <property type="entry name" value="THAP_Znf"/>
</dbReference>
<reference evidence="7" key="2">
    <citation type="submission" date="2022-06" db="UniProtKB">
        <authorList>
            <consortium name="EnsemblMetazoa"/>
        </authorList>
    </citation>
    <scope>IDENTIFICATION</scope>
</reference>